<gene>
    <name evidence="1" type="ORF">RM704_20245</name>
</gene>
<dbReference type="EMBL" id="JAVRFJ010000017">
    <property type="protein sequence ID" value="MDT0569778.1"/>
    <property type="molecule type" value="Genomic_DNA"/>
</dbReference>
<keyword evidence="2" id="KW-1185">Reference proteome</keyword>
<proteinExistence type="predicted"/>
<reference evidence="1" key="1">
    <citation type="submission" date="2024-05" db="EMBL/GenBank/DDBJ databases">
        <title>30 novel species of actinomycetes from the DSMZ collection.</title>
        <authorList>
            <person name="Nouioui I."/>
        </authorList>
    </citation>
    <scope>NUCLEOTIDE SEQUENCE</scope>
    <source>
        <strain evidence="1">DSM 3412</strain>
    </source>
</reference>
<organism evidence="1 2">
    <name type="scientific">Streptomyces gottesmaniae</name>
    <dbReference type="NCBI Taxonomy" id="3075518"/>
    <lineage>
        <taxon>Bacteria</taxon>
        <taxon>Bacillati</taxon>
        <taxon>Actinomycetota</taxon>
        <taxon>Actinomycetes</taxon>
        <taxon>Kitasatosporales</taxon>
        <taxon>Streptomycetaceae</taxon>
        <taxon>Streptomyces</taxon>
    </lineage>
</organism>
<name>A0ABU2Z0W1_9ACTN</name>
<dbReference type="Proteomes" id="UP001180737">
    <property type="component" value="Unassembled WGS sequence"/>
</dbReference>
<comment type="caution">
    <text evidence="1">The sequence shown here is derived from an EMBL/GenBank/DDBJ whole genome shotgun (WGS) entry which is preliminary data.</text>
</comment>
<sequence length="96" mass="10428">MEQGPRTLAPHPASQIALMTLPRPAHTTTSPRADHHTIELNRLYPRSLASSSNPGDQHLFADASLPFHDPAAAALLTRRAIEFLGSLQTSNGRRVV</sequence>
<accession>A0ABU2Z0W1</accession>
<evidence type="ECO:0000313" key="2">
    <source>
        <dbReference type="Proteomes" id="UP001180737"/>
    </source>
</evidence>
<evidence type="ECO:0000313" key="1">
    <source>
        <dbReference type="EMBL" id="MDT0569778.1"/>
    </source>
</evidence>
<dbReference type="RefSeq" id="WP_033531306.1">
    <property type="nucleotide sequence ID" value="NZ_JAVRFJ010000017.1"/>
</dbReference>
<protein>
    <submittedName>
        <fullName evidence="1">Uncharacterized protein</fullName>
    </submittedName>
</protein>